<keyword evidence="2" id="KW-1185">Reference proteome</keyword>
<dbReference type="OrthoDB" id="1432009at2"/>
<dbReference type="CDD" id="cd16439">
    <property type="entry name" value="beta_Kdo_transferase_KpsC_2"/>
    <property type="match status" value="1"/>
</dbReference>
<dbReference type="GO" id="GO:0015774">
    <property type="term" value="P:polysaccharide transport"/>
    <property type="evidence" value="ECO:0007669"/>
    <property type="project" value="InterPro"/>
</dbReference>
<dbReference type="eggNOG" id="COG3563">
    <property type="taxonomic scope" value="Bacteria"/>
</dbReference>
<dbReference type="CDD" id="cd16440">
    <property type="entry name" value="beta_Kdo_transferase_KpsC_1"/>
    <property type="match status" value="1"/>
</dbReference>
<dbReference type="DNASU" id="4569667"/>
<name>A1BIU4_CHLPD</name>
<evidence type="ECO:0000313" key="1">
    <source>
        <dbReference type="EMBL" id="ABL66321.1"/>
    </source>
</evidence>
<proteinExistence type="predicted"/>
<reference evidence="1 2" key="1">
    <citation type="submission" date="2006-12" db="EMBL/GenBank/DDBJ databases">
        <title>Complete sequence of Chlorobium phaeobacteroides DSM 266.</title>
        <authorList>
            <consortium name="US DOE Joint Genome Institute"/>
            <person name="Copeland A."/>
            <person name="Lucas S."/>
            <person name="Lapidus A."/>
            <person name="Barry K."/>
            <person name="Detter J.C."/>
            <person name="Glavina del Rio T."/>
            <person name="Hammon N."/>
            <person name="Israni S."/>
            <person name="Pitluck S."/>
            <person name="Goltsman E."/>
            <person name="Schmutz J."/>
            <person name="Larimer F."/>
            <person name="Land M."/>
            <person name="Hauser L."/>
            <person name="Mikhailova N."/>
            <person name="Li T."/>
            <person name="Overmann J."/>
            <person name="Bryant D.A."/>
            <person name="Richardson P."/>
        </authorList>
    </citation>
    <scope>NUCLEOTIDE SEQUENCE [LARGE SCALE GENOMIC DNA]</scope>
    <source>
        <strain evidence="1 2">DSM 266</strain>
    </source>
</reference>
<dbReference type="STRING" id="290317.Cpha266_2331"/>
<dbReference type="AlphaFoldDB" id="A1BIU4"/>
<gene>
    <name evidence="1" type="ordered locus">Cpha266_2331</name>
</gene>
<dbReference type="HOGENOM" id="CLU_025998_0_0_10"/>
<dbReference type="EMBL" id="CP000492">
    <property type="protein sequence ID" value="ABL66321.1"/>
    <property type="molecule type" value="Genomic_DNA"/>
</dbReference>
<dbReference type="KEGG" id="cph:Cpha266_2331"/>
<accession>A1BIU4</accession>
<dbReference type="GO" id="GO:0000271">
    <property type="term" value="P:polysaccharide biosynthetic process"/>
    <property type="evidence" value="ECO:0007669"/>
    <property type="project" value="InterPro"/>
</dbReference>
<organism evidence="1 2">
    <name type="scientific">Chlorobium phaeobacteroides (strain DSM 266 / SMG 266 / 2430)</name>
    <dbReference type="NCBI Taxonomy" id="290317"/>
    <lineage>
        <taxon>Bacteria</taxon>
        <taxon>Pseudomonadati</taxon>
        <taxon>Chlorobiota</taxon>
        <taxon>Chlorobiia</taxon>
        <taxon>Chlorobiales</taxon>
        <taxon>Chlorobiaceae</taxon>
        <taxon>Chlorobium/Pelodictyon group</taxon>
        <taxon>Chlorobium</taxon>
    </lineage>
</organism>
<dbReference type="Proteomes" id="UP000008701">
    <property type="component" value="Chromosome"/>
</dbReference>
<dbReference type="InterPro" id="IPR007833">
    <property type="entry name" value="Capsule_polysaccharide_synth"/>
</dbReference>
<sequence>MSRSTETRIAVFSKGMRRIPFLGELLGEEICFPGEVFDATISAAAGWGLRPSMQRAKRYAERYELPLLSLEDGFLRSYGTGEGFPPVSIVVDEFGIYFDSTRPSALERLLESKTDLIAGIEADVDRAVRLIVKHRLSKYNHAPDLSPGTLGENDVMRVLVIDQTFGDSSVVYGDADERSFMNMLEAALEENPLATVYVKTHPEVISGRKKGYLTGVQEIRRVVFLRQAIDPYALVAEMDRVYTVSSTMAFEALLAGKPVTCFGMPWYAGWGVTDDRCSCGRRTKRRSVSELFAAAYMHYARYLDPVTHRRGSLFDVIGWLVRQREMADRYPGRMICQGFRKWKAVNVRPFLSLNPQNTLFAKSDAEARQLRVGPEDLFVRWGIGGESEPGVSAPDCGPRRLCMEDGFVRSVGLGSDLILPLSVVLDERGIYFDPNRPSDLENLLNAASFTAGELAEAERVRRFIVTHGITKYNIDTRRQPTWQTGGRRVVFVPGQVEDDASILFGSRFVRTNMELLRKVRESLPEAFIVYKPHPDVLSGNRSGRVMDSEIQGLADVIEPVLSAVSCIEAAEEVHTMTSLTGFDALLRRKRVIVYGEPFYAGWGLTVDTATDGVSFRRRNRRLTLDELVAGALLRYPIYWDSDLRGYTSCIAVLHRIRDERVRLEANGKLEKLRVGSIRRQLRKLSILCNAMLAKA</sequence>
<dbReference type="RefSeq" id="WP_011746107.1">
    <property type="nucleotide sequence ID" value="NC_008639.1"/>
</dbReference>
<evidence type="ECO:0000313" key="2">
    <source>
        <dbReference type="Proteomes" id="UP000008701"/>
    </source>
</evidence>
<dbReference type="Pfam" id="PF05159">
    <property type="entry name" value="Capsule_synth"/>
    <property type="match status" value="2"/>
</dbReference>
<protein>
    <submittedName>
        <fullName evidence="1">Capsule polysaccharide biosynthesis</fullName>
    </submittedName>
</protein>